<feature type="transmembrane region" description="Helical" evidence="2">
    <location>
        <begin position="95"/>
        <end position="116"/>
    </location>
</feature>
<dbReference type="AlphaFoldDB" id="A0AA38PKD6"/>
<keyword evidence="2" id="KW-0812">Transmembrane</keyword>
<evidence type="ECO:0000313" key="4">
    <source>
        <dbReference type="EMBL" id="KAJ3844331.1"/>
    </source>
</evidence>
<protein>
    <recommendedName>
        <fullName evidence="3">DUF7330 domain-containing protein</fullName>
    </recommendedName>
</protein>
<keyword evidence="2" id="KW-0472">Membrane</keyword>
<keyword evidence="5" id="KW-1185">Reference proteome</keyword>
<proteinExistence type="predicted"/>
<organism evidence="4 5">
    <name type="scientific">Lentinula raphanica</name>
    <dbReference type="NCBI Taxonomy" id="153919"/>
    <lineage>
        <taxon>Eukaryota</taxon>
        <taxon>Fungi</taxon>
        <taxon>Dikarya</taxon>
        <taxon>Basidiomycota</taxon>
        <taxon>Agaricomycotina</taxon>
        <taxon>Agaricomycetes</taxon>
        <taxon>Agaricomycetidae</taxon>
        <taxon>Agaricales</taxon>
        <taxon>Marasmiineae</taxon>
        <taxon>Omphalotaceae</taxon>
        <taxon>Lentinula</taxon>
    </lineage>
</organism>
<dbReference type="Pfam" id="PF24016">
    <property type="entry name" value="DUF7330"/>
    <property type="match status" value="1"/>
</dbReference>
<evidence type="ECO:0000256" key="1">
    <source>
        <dbReference type="SAM" id="MobiDB-lite"/>
    </source>
</evidence>
<feature type="domain" description="DUF7330" evidence="3">
    <location>
        <begin position="382"/>
        <end position="524"/>
    </location>
</feature>
<dbReference type="InterPro" id="IPR055754">
    <property type="entry name" value="DUF7330"/>
</dbReference>
<feature type="region of interest" description="Disordered" evidence="1">
    <location>
        <begin position="49"/>
        <end position="88"/>
    </location>
</feature>
<evidence type="ECO:0000256" key="2">
    <source>
        <dbReference type="SAM" id="Phobius"/>
    </source>
</evidence>
<gene>
    <name evidence="4" type="ORF">F5878DRAFT_602194</name>
</gene>
<reference evidence="4" key="1">
    <citation type="submission" date="2022-08" db="EMBL/GenBank/DDBJ databases">
        <authorList>
            <consortium name="DOE Joint Genome Institute"/>
            <person name="Min B."/>
            <person name="Riley R."/>
            <person name="Sierra-Patev S."/>
            <person name="Naranjo-Ortiz M."/>
            <person name="Looney B."/>
            <person name="Konkel Z."/>
            <person name="Slot J.C."/>
            <person name="Sakamoto Y."/>
            <person name="Steenwyk J.L."/>
            <person name="Rokas A."/>
            <person name="Carro J."/>
            <person name="Camarero S."/>
            <person name="Ferreira P."/>
            <person name="Molpeceres G."/>
            <person name="Ruiz-Duenas F.J."/>
            <person name="Serrano A."/>
            <person name="Henrissat B."/>
            <person name="Drula E."/>
            <person name="Hughes K.W."/>
            <person name="Mata J.L."/>
            <person name="Ishikawa N.K."/>
            <person name="Vargas-Isla R."/>
            <person name="Ushijima S."/>
            <person name="Smith C.A."/>
            <person name="Ahrendt S."/>
            <person name="Andreopoulos W."/>
            <person name="He G."/>
            <person name="Labutti K."/>
            <person name="Lipzen A."/>
            <person name="Ng V."/>
            <person name="Sandor L."/>
            <person name="Barry K."/>
            <person name="Martinez A.T."/>
            <person name="Xiao Y."/>
            <person name="Gibbons J.G."/>
            <person name="Terashima K."/>
            <person name="Hibbett D.S."/>
            <person name="Grigoriev I.V."/>
        </authorList>
    </citation>
    <scope>NUCLEOTIDE SEQUENCE</scope>
    <source>
        <strain evidence="4">TFB9207</strain>
    </source>
</reference>
<sequence length="578" mass="62962">MIIPDDTPISPAKSNAALPNTISQSSLLESPPPYYGAALGRSLSLQEQQPYQPRIASSSSSAIPNESTSPILMNRPRDLEANEPRNRRESPAKRFCKAFAVALLIYMLAVIFLGSFSHKMSSYQKKTSWHGEFPIPNDIVVNSCIRGSQMQNSSIDWDQSYGTADFLALDSSIGFSSEHSAEPLVVQSSNGFGYGSVQTSFSLPLSSKNLFLISRGPTSSGNSLRIESSSDLEEGTARVDVRISYAEFAQRDFSLLTGVGVCLVHKKRGKGNQVGVGLFTSRDVPSSTYPRPQLAYDVTLVLPEARGPSLLRLDAFETDLHNFHHFFKQSLDEIVTFDKLTLKAGNGIIIAPSLTAGIATIHTSNREINIKSLTSKSASLYTINSEIRGHYTISQSLDVKAVNTKVKVDVEVYPQYPNSGAVITAQTTQKALEAIVNFHDPSHSFKLPNSSAPLVSPSVLPSNFTISTNNKNGVVDVSIPMLPSDSALSLKASTTNGRVTTTLPATYEGSYALTTTNIAGEVRMEHTEDPEGLERRRAWNQESNKGNNLRGMVYWDESKRNKSAVVLKSVNGQAELFL</sequence>
<accession>A0AA38PKD6</accession>
<name>A0AA38PKD6_9AGAR</name>
<keyword evidence="2" id="KW-1133">Transmembrane helix</keyword>
<comment type="caution">
    <text evidence="4">The sequence shown here is derived from an EMBL/GenBank/DDBJ whole genome shotgun (WGS) entry which is preliminary data.</text>
</comment>
<evidence type="ECO:0000313" key="5">
    <source>
        <dbReference type="Proteomes" id="UP001163846"/>
    </source>
</evidence>
<dbReference type="Proteomes" id="UP001163846">
    <property type="component" value="Unassembled WGS sequence"/>
</dbReference>
<dbReference type="EMBL" id="MU805955">
    <property type="protein sequence ID" value="KAJ3844331.1"/>
    <property type="molecule type" value="Genomic_DNA"/>
</dbReference>
<feature type="compositionally biased region" description="Basic and acidic residues" evidence="1">
    <location>
        <begin position="75"/>
        <end position="88"/>
    </location>
</feature>
<evidence type="ECO:0000259" key="3">
    <source>
        <dbReference type="Pfam" id="PF24016"/>
    </source>
</evidence>